<dbReference type="Proteomes" id="UP000186132">
    <property type="component" value="Unassembled WGS sequence"/>
</dbReference>
<reference evidence="2 3" key="1">
    <citation type="submission" date="2016-11" db="EMBL/GenBank/DDBJ databases">
        <authorList>
            <person name="Jaros S."/>
            <person name="Januszkiewicz K."/>
            <person name="Wedrychowicz H."/>
        </authorList>
    </citation>
    <scope>NUCLEOTIDE SEQUENCE [LARGE SCALE GENOMIC DNA]</scope>
    <source>
        <strain evidence="2 3">DSM 45627</strain>
    </source>
</reference>
<protein>
    <submittedName>
        <fullName evidence="2">Uncharacterized protein</fullName>
    </submittedName>
</protein>
<accession>A0A1M5CTU8</accession>
<keyword evidence="3" id="KW-1185">Reference proteome</keyword>
<dbReference type="OrthoDB" id="3860495at2"/>
<name>A0A1M5CTU8_9ACTN</name>
<organism evidence="2 3">
    <name type="scientific">Jatrophihabitans endophyticus</name>
    <dbReference type="NCBI Taxonomy" id="1206085"/>
    <lineage>
        <taxon>Bacteria</taxon>
        <taxon>Bacillati</taxon>
        <taxon>Actinomycetota</taxon>
        <taxon>Actinomycetes</taxon>
        <taxon>Jatrophihabitantales</taxon>
        <taxon>Jatrophihabitantaceae</taxon>
        <taxon>Jatrophihabitans</taxon>
    </lineage>
</organism>
<feature type="region of interest" description="Disordered" evidence="1">
    <location>
        <begin position="1"/>
        <end position="32"/>
    </location>
</feature>
<sequence>MSDSEHAPDEPDPTARSEAGTDSSPPAAPADTEWVVIRPAGDIADSDLASTFEGEWRKRADLVDQSGIDVDGPSGVVRAVPVDRVEHSPAGHVAQVYEVPPSDDDGTEPYRG</sequence>
<evidence type="ECO:0000256" key="1">
    <source>
        <dbReference type="SAM" id="MobiDB-lite"/>
    </source>
</evidence>
<evidence type="ECO:0000313" key="3">
    <source>
        <dbReference type="Proteomes" id="UP000186132"/>
    </source>
</evidence>
<dbReference type="STRING" id="1206085.SAMN05443575_0349"/>
<gene>
    <name evidence="2" type="ORF">SAMN05443575_0349</name>
</gene>
<dbReference type="EMBL" id="FQVU01000001">
    <property type="protein sequence ID" value="SHF58097.1"/>
    <property type="molecule type" value="Genomic_DNA"/>
</dbReference>
<dbReference type="AlphaFoldDB" id="A0A1M5CTU8"/>
<evidence type="ECO:0000313" key="2">
    <source>
        <dbReference type="EMBL" id="SHF58097.1"/>
    </source>
</evidence>
<dbReference type="RefSeq" id="WP_073385133.1">
    <property type="nucleotide sequence ID" value="NZ_FQVU01000001.1"/>
</dbReference>
<proteinExistence type="predicted"/>
<feature type="compositionally biased region" description="Basic and acidic residues" evidence="1">
    <location>
        <begin position="1"/>
        <end position="15"/>
    </location>
</feature>